<dbReference type="SUPFAM" id="SSF82866">
    <property type="entry name" value="Multidrug efflux transporter AcrB transmembrane domain"/>
    <property type="match status" value="1"/>
</dbReference>
<evidence type="ECO:0000256" key="2">
    <source>
        <dbReference type="ARBA" id="ARBA00022448"/>
    </source>
</evidence>
<dbReference type="OrthoDB" id="9774769at2"/>
<evidence type="ECO:0000256" key="4">
    <source>
        <dbReference type="ARBA" id="ARBA00022692"/>
    </source>
</evidence>
<dbReference type="InterPro" id="IPR022646">
    <property type="entry name" value="SecD/SecF_CS"/>
</dbReference>
<dbReference type="Pfam" id="PF07549">
    <property type="entry name" value="Sec_GG"/>
    <property type="match status" value="1"/>
</dbReference>
<keyword evidence="3 9" id="KW-1003">Cell membrane</keyword>
<evidence type="ECO:0000313" key="11">
    <source>
        <dbReference type="EMBL" id="MCP2367700.1"/>
    </source>
</evidence>
<feature type="transmembrane region" description="Helical" evidence="9">
    <location>
        <begin position="28"/>
        <end position="45"/>
    </location>
</feature>
<feature type="transmembrane region" description="Helical" evidence="9">
    <location>
        <begin position="254"/>
        <end position="273"/>
    </location>
</feature>
<dbReference type="PANTHER" id="PTHR30081">
    <property type="entry name" value="PROTEIN-EXPORT MEMBRANE PROTEIN SEC"/>
    <property type="match status" value="1"/>
</dbReference>
<feature type="transmembrane region" description="Helical" evidence="9">
    <location>
        <begin position="143"/>
        <end position="162"/>
    </location>
</feature>
<accession>A0A1H1QPV0</accession>
<organism evidence="12 13">
    <name type="scientific">Agromyces flavus</name>
    <dbReference type="NCBI Taxonomy" id="589382"/>
    <lineage>
        <taxon>Bacteria</taxon>
        <taxon>Bacillati</taxon>
        <taxon>Actinomycetota</taxon>
        <taxon>Actinomycetes</taxon>
        <taxon>Micrococcales</taxon>
        <taxon>Microbacteriaceae</taxon>
        <taxon>Agromyces</taxon>
    </lineage>
</organism>
<evidence type="ECO:0000313" key="13">
    <source>
        <dbReference type="Proteomes" id="UP000199482"/>
    </source>
</evidence>
<reference evidence="12" key="2">
    <citation type="submission" date="2016-10" db="EMBL/GenBank/DDBJ databases">
        <authorList>
            <person name="de Groot N.N."/>
        </authorList>
    </citation>
    <scope>NUCLEOTIDE SEQUENCE [LARGE SCALE GENOMIC DNA]</scope>
    <source>
        <strain evidence="12">CPCC 202695</strain>
    </source>
</reference>
<keyword evidence="14" id="KW-1185">Reference proteome</keyword>
<protein>
    <recommendedName>
        <fullName evidence="9">Protein-export membrane protein SecF</fullName>
    </recommendedName>
</protein>
<feature type="domain" description="Protein export membrane protein SecD/SecF C-terminal" evidence="10">
    <location>
        <begin position="122"/>
        <end position="306"/>
    </location>
</feature>
<dbReference type="GO" id="GO:0015450">
    <property type="term" value="F:protein-transporting ATPase activity"/>
    <property type="evidence" value="ECO:0007669"/>
    <property type="project" value="InterPro"/>
</dbReference>
<feature type="transmembrane region" description="Helical" evidence="9">
    <location>
        <begin position="279"/>
        <end position="302"/>
    </location>
</feature>
<feature type="transmembrane region" description="Helical" evidence="9">
    <location>
        <begin position="193"/>
        <end position="210"/>
    </location>
</feature>
<dbReference type="InterPro" id="IPR005665">
    <property type="entry name" value="SecF_bac"/>
</dbReference>
<dbReference type="PRINTS" id="PR01755">
    <property type="entry name" value="SECFTRNLCASE"/>
</dbReference>
<evidence type="ECO:0000256" key="1">
    <source>
        <dbReference type="ARBA" id="ARBA00004651"/>
    </source>
</evidence>
<feature type="transmembrane region" description="Helical" evidence="9">
    <location>
        <begin position="169"/>
        <end position="187"/>
    </location>
</feature>
<dbReference type="Gene3D" id="1.20.1640.10">
    <property type="entry name" value="Multidrug efflux transporter AcrB transmembrane domain"/>
    <property type="match status" value="1"/>
</dbReference>
<sequence length="340" mass="35982">MANRLTQFGNDLYTGKRSFNFVGGRKKWYAVAAVLIILSIAIPLLRGVNFSIEFRGGSQFQIAGVQDATTQPASDAVASVVPGAVSHVTIVGGDGVRVQTEQLEQAESREITAALAEAYDVPESEVTSSFIGPSWGADVTRQALIGLIAFVLLAAIIMALYFRTWKMSLAAIIALVGDLIATVGIYAAVGFEISPAATIGVLTILSYSLYDTVVVFDKIRENTAEDGQESRRTFAESVNLAVNQTLVRSINTSVVAALPVAAILFIGAGVLGADTLRDISLALLIGILVGTWSTVFIAAPLYSQLREGEPEIKRHDQKVLKERERAGGSAAAGVSPVPVS</sequence>
<dbReference type="InterPro" id="IPR022645">
    <property type="entry name" value="SecD/SecF_bac"/>
</dbReference>
<dbReference type="GO" id="GO:0043952">
    <property type="term" value="P:protein transport by the Sec complex"/>
    <property type="evidence" value="ECO:0007669"/>
    <property type="project" value="UniProtKB-UniRule"/>
</dbReference>
<dbReference type="Proteomes" id="UP000893823">
    <property type="component" value="Unassembled WGS sequence"/>
</dbReference>
<reference evidence="11" key="3">
    <citation type="submission" date="2022-06" db="EMBL/GenBank/DDBJ databases">
        <title>Genomic Encyclopedia of Type Strains, Phase III (KMG-III): the genomes of soil and plant-associated and newly described type strains.</title>
        <authorList>
            <person name="Whitman W."/>
        </authorList>
    </citation>
    <scope>NUCLEOTIDE SEQUENCE</scope>
    <source>
        <strain evidence="11">CPCC 202695</strain>
    </source>
</reference>
<dbReference type="NCBIfam" id="TIGR00966">
    <property type="entry name" value="transloc_SecF"/>
    <property type="match status" value="1"/>
</dbReference>
<evidence type="ECO:0000256" key="3">
    <source>
        <dbReference type="ARBA" id="ARBA00022475"/>
    </source>
</evidence>
<evidence type="ECO:0000259" key="10">
    <source>
        <dbReference type="Pfam" id="PF02355"/>
    </source>
</evidence>
<name>A0A1H1QPV0_9MICO</name>
<evidence type="ECO:0000256" key="8">
    <source>
        <dbReference type="ARBA" id="ARBA00023136"/>
    </source>
</evidence>
<dbReference type="Proteomes" id="UP000199482">
    <property type="component" value="Chromosome I"/>
</dbReference>
<dbReference type="AlphaFoldDB" id="A0A1H1QPV0"/>
<dbReference type="GO" id="GO:0005886">
    <property type="term" value="C:plasma membrane"/>
    <property type="evidence" value="ECO:0007669"/>
    <property type="project" value="UniProtKB-SubCell"/>
</dbReference>
<dbReference type="STRING" id="589382.SAMN04489721_1015"/>
<dbReference type="PANTHER" id="PTHR30081:SF8">
    <property type="entry name" value="PROTEIN TRANSLOCASE SUBUNIT SECF"/>
    <property type="match status" value="1"/>
</dbReference>
<dbReference type="InterPro" id="IPR048634">
    <property type="entry name" value="SecD_SecF_C"/>
</dbReference>
<keyword evidence="8 9" id="KW-0472">Membrane</keyword>
<proteinExistence type="inferred from homology"/>
<evidence type="ECO:0000313" key="14">
    <source>
        <dbReference type="Proteomes" id="UP000893823"/>
    </source>
</evidence>
<dbReference type="GO" id="GO:0006605">
    <property type="term" value="P:protein targeting"/>
    <property type="evidence" value="ECO:0007669"/>
    <property type="project" value="UniProtKB-UniRule"/>
</dbReference>
<keyword evidence="4 9" id="KW-0812">Transmembrane</keyword>
<keyword evidence="5 9" id="KW-0653">Protein transport</keyword>
<comment type="similarity">
    <text evidence="9">Belongs to the SecD/SecF family. SecF subfamily.</text>
</comment>
<dbReference type="InterPro" id="IPR022813">
    <property type="entry name" value="SecD/SecF_arch_bac"/>
</dbReference>
<reference evidence="13" key="1">
    <citation type="submission" date="2016-10" db="EMBL/GenBank/DDBJ databases">
        <authorList>
            <person name="Varghese N."/>
            <person name="Submissions S."/>
        </authorList>
    </citation>
    <scope>NUCLEOTIDE SEQUENCE [LARGE SCALE GENOMIC DNA]</scope>
    <source>
        <strain evidence="13">CPCC 202695</strain>
    </source>
</reference>
<evidence type="ECO:0000256" key="5">
    <source>
        <dbReference type="ARBA" id="ARBA00022927"/>
    </source>
</evidence>
<keyword evidence="7 9" id="KW-0811">Translocation</keyword>
<gene>
    <name evidence="9" type="primary">secF</name>
    <name evidence="11" type="ORF">BCL57_001859</name>
    <name evidence="12" type="ORF">SAMN04489721_1015</name>
</gene>
<comment type="subcellular location">
    <subcellularLocation>
        <location evidence="1 9">Cell membrane</location>
        <topology evidence="1 9">Multi-pass membrane protein</topology>
    </subcellularLocation>
</comment>
<dbReference type="HAMAP" id="MF_01464_B">
    <property type="entry name" value="SecF_B"/>
    <property type="match status" value="1"/>
</dbReference>
<comment type="subunit">
    <text evidence="9">Forms a complex with SecD. Part of the essential Sec protein translocation apparatus which comprises SecA, SecYEG and auxiliary proteins SecDF. Other proteins may also be involved.</text>
</comment>
<dbReference type="EMBL" id="LT629755">
    <property type="protein sequence ID" value="SDS25363.1"/>
    <property type="molecule type" value="Genomic_DNA"/>
</dbReference>
<evidence type="ECO:0000256" key="6">
    <source>
        <dbReference type="ARBA" id="ARBA00022989"/>
    </source>
</evidence>
<dbReference type="GO" id="GO:0065002">
    <property type="term" value="P:intracellular protein transmembrane transport"/>
    <property type="evidence" value="ECO:0007669"/>
    <property type="project" value="UniProtKB-UniRule"/>
</dbReference>
<dbReference type="EMBL" id="SODL02000003">
    <property type="protein sequence ID" value="MCP2367700.1"/>
    <property type="molecule type" value="Genomic_DNA"/>
</dbReference>
<evidence type="ECO:0000313" key="12">
    <source>
        <dbReference type="EMBL" id="SDS25363.1"/>
    </source>
</evidence>
<evidence type="ECO:0000256" key="7">
    <source>
        <dbReference type="ARBA" id="ARBA00023010"/>
    </source>
</evidence>
<dbReference type="RefSeq" id="WP_092669791.1">
    <property type="nucleotide sequence ID" value="NZ_BMDN01000003.1"/>
</dbReference>
<dbReference type="Pfam" id="PF02355">
    <property type="entry name" value="SecD_SecF_C"/>
    <property type="match status" value="1"/>
</dbReference>
<keyword evidence="2 9" id="KW-0813">Transport</keyword>
<evidence type="ECO:0000256" key="9">
    <source>
        <dbReference type="HAMAP-Rule" id="MF_01464"/>
    </source>
</evidence>
<keyword evidence="6 9" id="KW-1133">Transmembrane helix</keyword>
<comment type="function">
    <text evidence="9">Part of the Sec protein translocase complex. Interacts with the SecYEG preprotein conducting channel. SecDF uses the proton motive force (PMF) to complete protein translocation after the ATP-dependent function of SecA.</text>
</comment>